<keyword evidence="1" id="KW-1133">Transmembrane helix</keyword>
<feature type="transmembrane region" description="Helical" evidence="1">
    <location>
        <begin position="89"/>
        <end position="116"/>
    </location>
</feature>
<organism evidence="2 3">
    <name type="scientific">Spironucleus salmonicida</name>
    <dbReference type="NCBI Taxonomy" id="348837"/>
    <lineage>
        <taxon>Eukaryota</taxon>
        <taxon>Metamonada</taxon>
        <taxon>Diplomonadida</taxon>
        <taxon>Hexamitidae</taxon>
        <taxon>Hexamitinae</taxon>
        <taxon>Spironucleus</taxon>
    </lineage>
</organism>
<dbReference type="EMBL" id="AUWU02000006">
    <property type="protein sequence ID" value="KAH0572326.1"/>
    <property type="molecule type" value="Genomic_DNA"/>
</dbReference>
<dbReference type="AlphaFoldDB" id="A0A9P8LQH7"/>
<dbReference type="KEGG" id="ssao:94300559"/>
<feature type="transmembrane region" description="Helical" evidence="1">
    <location>
        <begin position="55"/>
        <end position="77"/>
    </location>
</feature>
<accession>A0A9P8LQH7</accession>
<comment type="caution">
    <text evidence="2">The sequence shown here is derived from an EMBL/GenBank/DDBJ whole genome shotgun (WGS) entry which is preliminary data.</text>
</comment>
<keyword evidence="1 2" id="KW-0812">Transmembrane</keyword>
<evidence type="ECO:0000256" key="1">
    <source>
        <dbReference type="SAM" id="Phobius"/>
    </source>
</evidence>
<dbReference type="Proteomes" id="UP000018208">
    <property type="component" value="Unassembled WGS sequence"/>
</dbReference>
<dbReference type="RefSeq" id="XP_067763099.1">
    <property type="nucleotide sequence ID" value="XM_067910343.1"/>
</dbReference>
<protein>
    <submittedName>
        <fullName evidence="2">Transmembrane domain-containing protein</fullName>
    </submittedName>
</protein>
<feature type="transmembrane region" description="Helical" evidence="1">
    <location>
        <begin position="136"/>
        <end position="159"/>
    </location>
</feature>
<keyword evidence="3" id="KW-1185">Reference proteome</keyword>
<feature type="transmembrane region" description="Helical" evidence="1">
    <location>
        <begin position="248"/>
        <end position="268"/>
    </location>
</feature>
<name>A0A9P8LQH7_9EUKA</name>
<evidence type="ECO:0000313" key="3">
    <source>
        <dbReference type="Proteomes" id="UP000018208"/>
    </source>
</evidence>
<keyword evidence="1" id="KW-0472">Membrane</keyword>
<feature type="transmembrane region" description="Helical" evidence="1">
    <location>
        <begin position="12"/>
        <end position="35"/>
    </location>
</feature>
<gene>
    <name evidence="2" type="ORF">SS50377_26536</name>
</gene>
<sequence>MKELVLPNKFLLSIKIPIASCLLLKYCIIFLGTSLMTQPRLPNLSFFKLPFFTTLYNILGYKLEIILQVFIGIRFHQSVANKLSTVYDLIYLVIMAFSALAVQYYFIVLTSVFLNIMPYNYFKYSVLISENLAPKFSYLFSLELYSSNLQQILLATIIYYLQRNKKNKVHYFLKIAGFSFVCKILLSIQFKKYPLNPIYCLGNFMIGFTASEAMFPFNTDQLSLENQRIAQYDNVYRKYLNRLTSSRFNNIWLCCFLILPFTFSLSYQCLQGQVIIILDSISEVITAILYSTILCFRVAYKEDEQISQLFRVLREIDRSIFLVQQPLYSYLIRKFKLVQLGPYNHMIYLMLYTGVIFTTVLTGCFLGWLFDDVLLKVHKNIIQKVYLEKKQESINFKLMNQQQFIQ</sequence>
<evidence type="ECO:0000313" key="2">
    <source>
        <dbReference type="EMBL" id="KAH0572326.1"/>
    </source>
</evidence>
<feature type="transmembrane region" description="Helical" evidence="1">
    <location>
        <begin position="274"/>
        <end position="300"/>
    </location>
</feature>
<feature type="transmembrane region" description="Helical" evidence="1">
    <location>
        <begin position="346"/>
        <end position="370"/>
    </location>
</feature>
<dbReference type="GeneID" id="94300559"/>
<proteinExistence type="predicted"/>
<reference evidence="2 3" key="1">
    <citation type="journal article" date="2014" name="PLoS Genet.">
        <title>The Genome of Spironucleus salmonicida Highlights a Fish Pathogen Adapted to Fluctuating Environments.</title>
        <authorList>
            <person name="Xu F."/>
            <person name="Jerlstrom-Hultqvist J."/>
            <person name="Einarsson E."/>
            <person name="Astvaldsson A."/>
            <person name="Svard S.G."/>
            <person name="Andersson J.O."/>
        </authorList>
    </citation>
    <scope>NUCLEOTIDE SEQUENCE [LARGE SCALE GENOMIC DNA]</scope>
    <source>
        <strain evidence="2 3">ATCC 50377</strain>
    </source>
</reference>